<name>V4A8Y3_LOTGI</name>
<evidence type="ECO:0000256" key="3">
    <source>
        <dbReference type="PIRSR" id="PIRSR000097-2"/>
    </source>
</evidence>
<dbReference type="HOGENOM" id="CLU_023205_0_0_1"/>
<feature type="binding site" evidence="3">
    <location>
        <position position="115"/>
    </location>
    <ligand>
        <name>substrate</name>
    </ligand>
</feature>
<dbReference type="Gene3D" id="3.20.20.100">
    <property type="entry name" value="NADP-dependent oxidoreductase domain"/>
    <property type="match status" value="1"/>
</dbReference>
<reference evidence="6 7" key="1">
    <citation type="journal article" date="2013" name="Nature">
        <title>Insights into bilaterian evolution from three spiralian genomes.</title>
        <authorList>
            <person name="Simakov O."/>
            <person name="Marletaz F."/>
            <person name="Cho S.J."/>
            <person name="Edsinger-Gonzales E."/>
            <person name="Havlak P."/>
            <person name="Hellsten U."/>
            <person name="Kuo D.H."/>
            <person name="Larsson T."/>
            <person name="Lv J."/>
            <person name="Arendt D."/>
            <person name="Savage R."/>
            <person name="Osoegawa K."/>
            <person name="de Jong P."/>
            <person name="Grimwood J."/>
            <person name="Chapman J.A."/>
            <person name="Shapiro H."/>
            <person name="Aerts A."/>
            <person name="Otillar R.P."/>
            <person name="Terry A.Y."/>
            <person name="Boore J.L."/>
            <person name="Grigoriev I.V."/>
            <person name="Lindberg D.R."/>
            <person name="Seaver E.C."/>
            <person name="Weisblat D.A."/>
            <person name="Putnam N.H."/>
            <person name="Rokhsar D.S."/>
        </authorList>
    </citation>
    <scope>NUCLEOTIDE SEQUENCE [LARGE SCALE GENOMIC DNA]</scope>
</reference>
<dbReference type="Pfam" id="PF00248">
    <property type="entry name" value="Aldo_ket_red"/>
    <property type="match status" value="1"/>
</dbReference>
<keyword evidence="1" id="KW-0560">Oxidoreductase</keyword>
<dbReference type="GO" id="GO:0016616">
    <property type="term" value="F:oxidoreductase activity, acting on the CH-OH group of donors, NAD or NADP as acceptor"/>
    <property type="evidence" value="ECO:0007669"/>
    <property type="project" value="UniProtKB-ARBA"/>
</dbReference>
<dbReference type="PROSITE" id="PS00798">
    <property type="entry name" value="ALDOKETO_REDUCTASE_1"/>
    <property type="match status" value="1"/>
</dbReference>
<dbReference type="OrthoDB" id="416253at2759"/>
<dbReference type="GeneID" id="20250790"/>
<dbReference type="KEGG" id="lgi:LOTGIDRAFT_238568"/>
<dbReference type="EMBL" id="KB200718">
    <property type="protein sequence ID" value="ESP00399.1"/>
    <property type="molecule type" value="Genomic_DNA"/>
</dbReference>
<dbReference type="PRINTS" id="PR00069">
    <property type="entry name" value="ALDKETRDTASE"/>
</dbReference>
<organism evidence="6 7">
    <name type="scientific">Lottia gigantea</name>
    <name type="common">Giant owl limpet</name>
    <dbReference type="NCBI Taxonomy" id="225164"/>
    <lineage>
        <taxon>Eukaryota</taxon>
        <taxon>Metazoa</taxon>
        <taxon>Spiralia</taxon>
        <taxon>Lophotrochozoa</taxon>
        <taxon>Mollusca</taxon>
        <taxon>Gastropoda</taxon>
        <taxon>Patellogastropoda</taxon>
        <taxon>Lottioidea</taxon>
        <taxon>Lottiidae</taxon>
        <taxon>Lottia</taxon>
    </lineage>
</organism>
<feature type="domain" description="NADP-dependent oxidoreductase" evidence="5">
    <location>
        <begin position="19"/>
        <end position="269"/>
    </location>
</feature>
<evidence type="ECO:0000256" key="4">
    <source>
        <dbReference type="PIRSR" id="PIRSR000097-3"/>
    </source>
</evidence>
<dbReference type="PROSITE" id="PS00063">
    <property type="entry name" value="ALDOKETO_REDUCTASE_3"/>
    <property type="match status" value="1"/>
</dbReference>
<feature type="site" description="Lowers pKa of active site Tyr" evidence="4">
    <location>
        <position position="82"/>
    </location>
</feature>
<sequence>MANKIPTIKLNTGYDMPVLGYGTFNLFKDNEVRDACKVAIDAGYRHIDTAWVYKTENEVGDAVTSKTEEGVIKRSDLFITTKLWIAFHNPNDVEGACRDSLQKLQTDYLDLFLIHWPFAVAMEELVIKGLVRTIGVSNFNLEQLKRLLAADLRYKPAVIQVEVHPYFSNSELIEYCKKEGIVVTAYSPLGKGGAKYTSESLPNILTDEVIVKLAEKYKKSPAQIAIRWGLERGYTLVPKSVTPARIKENLKVFDFSLTKEELESINKLDRNFKVVTLDKFKTFPEYPFKWLL</sequence>
<proteinExistence type="predicted"/>
<evidence type="ECO:0000256" key="1">
    <source>
        <dbReference type="ARBA" id="ARBA00023002"/>
    </source>
</evidence>
<dbReference type="InterPro" id="IPR023210">
    <property type="entry name" value="NADP_OxRdtase_dom"/>
</dbReference>
<dbReference type="InterPro" id="IPR018170">
    <property type="entry name" value="Aldo/ket_reductase_CS"/>
</dbReference>
<accession>V4A8Y3</accession>
<keyword evidence="7" id="KW-1185">Reference proteome</keyword>
<dbReference type="InterPro" id="IPR036812">
    <property type="entry name" value="NAD(P)_OxRdtase_dom_sf"/>
</dbReference>
<dbReference type="InterPro" id="IPR020471">
    <property type="entry name" value="AKR"/>
</dbReference>
<dbReference type="FunFam" id="3.20.20.100:FF:000002">
    <property type="entry name" value="2,5-diketo-D-gluconic acid reductase A"/>
    <property type="match status" value="1"/>
</dbReference>
<dbReference type="PROSITE" id="PS00062">
    <property type="entry name" value="ALDOKETO_REDUCTASE_2"/>
    <property type="match status" value="1"/>
</dbReference>
<gene>
    <name evidence="6" type="ORF">LOTGIDRAFT_238568</name>
</gene>
<evidence type="ECO:0000313" key="7">
    <source>
        <dbReference type="Proteomes" id="UP000030746"/>
    </source>
</evidence>
<protein>
    <recommendedName>
        <fullName evidence="5">NADP-dependent oxidoreductase domain-containing protein</fullName>
    </recommendedName>
</protein>
<dbReference type="PANTHER" id="PTHR11732">
    <property type="entry name" value="ALDO/KETO REDUCTASE"/>
    <property type="match status" value="1"/>
</dbReference>
<feature type="active site" description="Proton donor" evidence="2">
    <location>
        <position position="53"/>
    </location>
</feature>
<evidence type="ECO:0000259" key="5">
    <source>
        <dbReference type="Pfam" id="PF00248"/>
    </source>
</evidence>
<dbReference type="PIRSF" id="PIRSF000097">
    <property type="entry name" value="AKR"/>
    <property type="match status" value="1"/>
</dbReference>
<dbReference type="CTD" id="20250790"/>
<dbReference type="RefSeq" id="XP_009048920.1">
    <property type="nucleotide sequence ID" value="XM_009050672.1"/>
</dbReference>
<evidence type="ECO:0000313" key="6">
    <source>
        <dbReference type="EMBL" id="ESP00399.1"/>
    </source>
</evidence>
<dbReference type="OMA" id="IHWPASI"/>
<dbReference type="Proteomes" id="UP000030746">
    <property type="component" value="Unassembled WGS sequence"/>
</dbReference>
<dbReference type="AlphaFoldDB" id="V4A8Y3"/>
<dbReference type="SUPFAM" id="SSF51430">
    <property type="entry name" value="NAD(P)-linked oxidoreductase"/>
    <property type="match status" value="1"/>
</dbReference>
<evidence type="ECO:0000256" key="2">
    <source>
        <dbReference type="PIRSR" id="PIRSR000097-1"/>
    </source>
</evidence>